<comment type="caution">
    <text evidence="2">The sequence shown here is derived from an EMBL/GenBank/DDBJ whole genome shotgun (WGS) entry which is preliminary data.</text>
</comment>
<dbReference type="GO" id="GO:0016705">
    <property type="term" value="F:oxidoreductase activity, acting on paired donors, with incorporation or reduction of molecular oxygen"/>
    <property type="evidence" value="ECO:0007669"/>
    <property type="project" value="InterPro"/>
</dbReference>
<dbReference type="GO" id="GO:0005506">
    <property type="term" value="F:iron ion binding"/>
    <property type="evidence" value="ECO:0007669"/>
    <property type="project" value="InterPro"/>
</dbReference>
<reference evidence="2" key="1">
    <citation type="submission" date="2021-02" db="EMBL/GenBank/DDBJ databases">
        <authorList>
            <person name="Dougan E. K."/>
            <person name="Rhodes N."/>
            <person name="Thang M."/>
            <person name="Chan C."/>
        </authorList>
    </citation>
    <scope>NUCLEOTIDE SEQUENCE</scope>
</reference>
<keyword evidence="1" id="KW-1133">Transmembrane helix</keyword>
<evidence type="ECO:0000256" key="1">
    <source>
        <dbReference type="SAM" id="Phobius"/>
    </source>
</evidence>
<dbReference type="Gene3D" id="1.10.630.10">
    <property type="entry name" value="Cytochrome P450"/>
    <property type="match status" value="1"/>
</dbReference>
<dbReference type="EMBL" id="CAJNIZ010005914">
    <property type="protein sequence ID" value="CAE7245659.1"/>
    <property type="molecule type" value="Genomic_DNA"/>
</dbReference>
<dbReference type="GO" id="GO:0004497">
    <property type="term" value="F:monooxygenase activity"/>
    <property type="evidence" value="ECO:0007669"/>
    <property type="project" value="InterPro"/>
</dbReference>
<feature type="transmembrane region" description="Helical" evidence="1">
    <location>
        <begin position="93"/>
        <end position="118"/>
    </location>
</feature>
<name>A0A812LR24_SYMPI</name>
<keyword evidence="1" id="KW-0812">Transmembrane</keyword>
<dbReference type="InterPro" id="IPR036396">
    <property type="entry name" value="Cyt_P450_sf"/>
</dbReference>
<dbReference type="SUPFAM" id="SSF48264">
    <property type="entry name" value="Cytochrome P450"/>
    <property type="match status" value="1"/>
</dbReference>
<dbReference type="OrthoDB" id="10504305at2759"/>
<evidence type="ECO:0000313" key="2">
    <source>
        <dbReference type="EMBL" id="CAE7245659.1"/>
    </source>
</evidence>
<feature type="transmembrane region" description="Helical" evidence="1">
    <location>
        <begin position="52"/>
        <end position="73"/>
    </location>
</feature>
<keyword evidence="1" id="KW-0472">Membrane</keyword>
<dbReference type="Proteomes" id="UP000649617">
    <property type="component" value="Unassembled WGS sequence"/>
</dbReference>
<gene>
    <name evidence="2" type="primary">cypD</name>
    <name evidence="2" type="ORF">SPIL2461_LOCUS4473</name>
</gene>
<feature type="transmembrane region" description="Helical" evidence="1">
    <location>
        <begin position="20"/>
        <end position="40"/>
    </location>
</feature>
<dbReference type="AlphaFoldDB" id="A0A812LR24"/>
<dbReference type="SUPFAM" id="SSF103473">
    <property type="entry name" value="MFS general substrate transporter"/>
    <property type="match status" value="1"/>
</dbReference>
<accession>A0A812LR24</accession>
<sequence length="357" mass="39151">MAFGVLACFSTTFWLAVSSFWVFNMLGAALLPGAFGLMLAAVRPERTSAASAIAQIPINLLGMAGGAYIPGWLTGCNQEELPDVPFCDADCDYALGLRSLLLGPIFGFLALMLALCLYSSDGEEVVEQSENQELSIQTPKRRTTGVNTLVLGIIDQLDGKAGTMVLRMDEEISLPKLLARAAECTGNPTRRLFSEDGQEILGLKDVQSIYDRSLQEGGQKKAKVSSENPGLSIDLELVSTDGSNFKWKWGSNHAHYRFGDLLIRPLWRSLAGSRAARAVVHPPQPIPLPTSGNLKDCLPDLWIQCFPLCERYGPLIKLRIFDDVVYVVADPEIVDIVNQIPDKRLPREVARTNDESR</sequence>
<dbReference type="SMR" id="A0A812LR24"/>
<proteinExistence type="predicted"/>
<keyword evidence="3" id="KW-1185">Reference proteome</keyword>
<evidence type="ECO:0000313" key="3">
    <source>
        <dbReference type="Proteomes" id="UP000649617"/>
    </source>
</evidence>
<organism evidence="2 3">
    <name type="scientific">Symbiodinium pilosum</name>
    <name type="common">Dinoflagellate</name>
    <dbReference type="NCBI Taxonomy" id="2952"/>
    <lineage>
        <taxon>Eukaryota</taxon>
        <taxon>Sar</taxon>
        <taxon>Alveolata</taxon>
        <taxon>Dinophyceae</taxon>
        <taxon>Suessiales</taxon>
        <taxon>Symbiodiniaceae</taxon>
        <taxon>Symbiodinium</taxon>
    </lineage>
</organism>
<dbReference type="GO" id="GO:0020037">
    <property type="term" value="F:heme binding"/>
    <property type="evidence" value="ECO:0007669"/>
    <property type="project" value="InterPro"/>
</dbReference>
<protein>
    <submittedName>
        <fullName evidence="2">CypD protein</fullName>
    </submittedName>
</protein>
<dbReference type="InterPro" id="IPR036259">
    <property type="entry name" value="MFS_trans_sf"/>
</dbReference>